<name>A0A9W4E5C2_9ACTN</name>
<organism evidence="2 3">
    <name type="scientific">Actinacidiphila bryophytorum</name>
    <dbReference type="NCBI Taxonomy" id="1436133"/>
    <lineage>
        <taxon>Bacteria</taxon>
        <taxon>Bacillati</taxon>
        <taxon>Actinomycetota</taxon>
        <taxon>Actinomycetes</taxon>
        <taxon>Kitasatosporales</taxon>
        <taxon>Streptomycetaceae</taxon>
        <taxon>Actinacidiphila</taxon>
    </lineage>
</organism>
<proteinExistence type="predicted"/>
<sequence length="609" mass="64571">MLTLDTLISSAPDRLRRAGRVAGEGDRPVAGVWPADPANAPARERGWRDVLAVLPPEAYGAYGAQDDQDADIRALARAGAAALAVSEPAPQQILDAADRHRLPVLLTDPETCTVPRLAQLLADQEAAAGRRLQDLLECAKQLSTAPETAAGILSWLAQMIDGQAVLLAPHRPPPPLDGGLTLPEERVAALADGTTQAATADVGEWNVRLYALGPVPPYDVLAVARARTAGWPQPVTEAVTMAELLLSSWLRLRAAADGERAPIRSSVLQMLMAGQVLAARRAATPLAMSPDVLTADEARVYVVGGRAAHRDTLVSACHYHLGDAGLVVGCPVDEHQVIIVATPDAPTEALLRDLVTRREGFRLGASRAMPLDGVAEAHGEATRALAAAGSSPDHYAVFTPDIELVRLLPAEGAGRWAAATLAPLDEWPQGRRAEWLDGMRLWLAYGPIGAARLAGFHRNTVRQRAETVGEALGLDLGRLADRIRLDLALRIDRLGLDHGGSGPAPGFDELLADAAALRWAEEYLRRLDDDLLPTVVAWIQAGQHTPSAATRLGVHPKTVAARLRRAEAQVREPLISHPAVGGPVAASANGVCGVHDLALAARITHHLTF</sequence>
<dbReference type="Gene3D" id="1.10.10.2840">
    <property type="entry name" value="PucR C-terminal helix-turn-helix domain"/>
    <property type="match status" value="2"/>
</dbReference>
<dbReference type="Proteomes" id="UP001153328">
    <property type="component" value="Unassembled WGS sequence"/>
</dbReference>
<dbReference type="EMBL" id="CAJVAX010000001">
    <property type="protein sequence ID" value="CAG7598510.1"/>
    <property type="molecule type" value="Genomic_DNA"/>
</dbReference>
<keyword evidence="3" id="KW-1185">Reference proteome</keyword>
<evidence type="ECO:0000313" key="2">
    <source>
        <dbReference type="EMBL" id="CAG7598510.1"/>
    </source>
</evidence>
<dbReference type="PANTHER" id="PTHR33744">
    <property type="entry name" value="CARBOHYDRATE DIACID REGULATOR"/>
    <property type="match status" value="1"/>
</dbReference>
<keyword evidence="2" id="KW-0238">DNA-binding</keyword>
<dbReference type="RefSeq" id="WP_205044599.1">
    <property type="nucleotide sequence ID" value="NZ_CAJVAX010000001.1"/>
</dbReference>
<dbReference type="GO" id="GO:0003677">
    <property type="term" value="F:DNA binding"/>
    <property type="evidence" value="ECO:0007669"/>
    <property type="project" value="UniProtKB-KW"/>
</dbReference>
<accession>A0A9W4E5C2</accession>
<dbReference type="InterPro" id="IPR025736">
    <property type="entry name" value="PucR_C-HTH_dom"/>
</dbReference>
<feature type="domain" description="PucR C-terminal helix-turn-helix" evidence="1">
    <location>
        <begin position="531"/>
        <end position="568"/>
    </location>
</feature>
<comment type="caution">
    <text evidence="2">The sequence shown here is derived from an EMBL/GenBank/DDBJ whole genome shotgun (WGS) entry which is preliminary data.</text>
</comment>
<reference evidence="2" key="1">
    <citation type="submission" date="2021-06" db="EMBL/GenBank/DDBJ databases">
        <authorList>
            <person name="Arsene-Ploetze F."/>
        </authorList>
    </citation>
    <scope>NUCLEOTIDE SEQUENCE</scope>
    <source>
        <strain evidence="2">SBRY1</strain>
    </source>
</reference>
<dbReference type="AlphaFoldDB" id="A0A9W4E5C2"/>
<dbReference type="Pfam" id="PF13556">
    <property type="entry name" value="HTH_30"/>
    <property type="match status" value="2"/>
</dbReference>
<protein>
    <submittedName>
        <fullName evidence="2">DNA-binding transcriptional regulator, PucR family</fullName>
    </submittedName>
</protein>
<gene>
    <name evidence="2" type="ORF">SBRY_10166</name>
</gene>
<dbReference type="PANTHER" id="PTHR33744:SF1">
    <property type="entry name" value="DNA-BINDING TRANSCRIPTIONAL ACTIVATOR ADER"/>
    <property type="match status" value="1"/>
</dbReference>
<dbReference type="InterPro" id="IPR051448">
    <property type="entry name" value="CdaR-like_regulators"/>
</dbReference>
<feature type="domain" description="PucR C-terminal helix-turn-helix" evidence="1">
    <location>
        <begin position="450"/>
        <end position="491"/>
    </location>
</feature>
<evidence type="ECO:0000313" key="3">
    <source>
        <dbReference type="Proteomes" id="UP001153328"/>
    </source>
</evidence>
<evidence type="ECO:0000259" key="1">
    <source>
        <dbReference type="Pfam" id="PF13556"/>
    </source>
</evidence>
<dbReference type="InterPro" id="IPR042070">
    <property type="entry name" value="PucR_C-HTH_sf"/>
</dbReference>